<evidence type="ECO:0000256" key="5">
    <source>
        <dbReference type="ARBA" id="ARBA00022723"/>
    </source>
</evidence>
<dbReference type="AlphaFoldDB" id="A0A4R7ZC25"/>
<dbReference type="Proteomes" id="UP000294743">
    <property type="component" value="Unassembled WGS sequence"/>
</dbReference>
<keyword evidence="5" id="KW-0479">Metal-binding</keyword>
<keyword evidence="6" id="KW-0547">Nucleotide-binding</keyword>
<evidence type="ECO:0000256" key="12">
    <source>
        <dbReference type="ARBA" id="ARBA00023264"/>
    </source>
</evidence>
<keyword evidence="12" id="KW-1208">Phospholipid metabolism</keyword>
<dbReference type="GO" id="GO:0005886">
    <property type="term" value="C:plasma membrane"/>
    <property type="evidence" value="ECO:0007669"/>
    <property type="project" value="TreeGrafter"/>
</dbReference>
<dbReference type="SMART" id="SM00046">
    <property type="entry name" value="DAGKc"/>
    <property type="match status" value="1"/>
</dbReference>
<dbReference type="Gene3D" id="3.40.50.10330">
    <property type="entry name" value="Probable inorganic polyphosphate/atp-NAD kinase, domain 1"/>
    <property type="match status" value="1"/>
</dbReference>
<keyword evidence="10" id="KW-0443">Lipid metabolism</keyword>
<dbReference type="PROSITE" id="PS50146">
    <property type="entry name" value="DAGK"/>
    <property type="match status" value="1"/>
</dbReference>
<comment type="similarity">
    <text evidence="2">Belongs to the diacylglycerol/lipid kinase family.</text>
</comment>
<feature type="domain" description="DAGKc" evidence="13">
    <location>
        <begin position="29"/>
        <end position="161"/>
    </location>
</feature>
<keyword evidence="4" id="KW-0808">Transferase</keyword>
<keyword evidence="7 14" id="KW-0418">Kinase</keyword>
<evidence type="ECO:0000256" key="8">
    <source>
        <dbReference type="ARBA" id="ARBA00022840"/>
    </source>
</evidence>
<reference evidence="14 15" key="1">
    <citation type="submission" date="2019-03" db="EMBL/GenBank/DDBJ databases">
        <title>Genomic Encyclopedia of Type Strains, Phase IV (KMG-IV): sequencing the most valuable type-strain genomes for metagenomic binning, comparative biology and taxonomic classification.</title>
        <authorList>
            <person name="Goeker M."/>
        </authorList>
    </citation>
    <scope>NUCLEOTIDE SEQUENCE [LARGE SCALE GENOMIC DNA]</scope>
    <source>
        <strain evidence="14 15">DSM 28867</strain>
    </source>
</reference>
<evidence type="ECO:0000256" key="3">
    <source>
        <dbReference type="ARBA" id="ARBA00022516"/>
    </source>
</evidence>
<dbReference type="Gene3D" id="2.60.200.40">
    <property type="match status" value="1"/>
</dbReference>
<evidence type="ECO:0000256" key="6">
    <source>
        <dbReference type="ARBA" id="ARBA00022741"/>
    </source>
</evidence>
<comment type="cofactor">
    <cofactor evidence="1">
        <name>Mg(2+)</name>
        <dbReference type="ChEBI" id="CHEBI:18420"/>
    </cofactor>
</comment>
<dbReference type="GO" id="GO:0046872">
    <property type="term" value="F:metal ion binding"/>
    <property type="evidence" value="ECO:0007669"/>
    <property type="project" value="UniProtKB-KW"/>
</dbReference>
<evidence type="ECO:0000256" key="7">
    <source>
        <dbReference type="ARBA" id="ARBA00022777"/>
    </source>
</evidence>
<sequence>MTIIILSTTTKCVRFCKYIAIAIDIVYDISMKKILFVYNPVAGKGNIKNKLSKIIEAFSSDENTLITYATKANNDAYHHIVQFGQQFDRIICSGGDGTLNETINACMEIAYKGKLGYIPTGTVNDFSKSIKMETNLDRLLDNFNTEIHFQSIDVGKLNERYFVYVAAFGSVSEVSYSTPQNTKNSIGKVAYILEGLKKLTRQDKIHMRIEYDDGIIEDDFCLGLITNSLFIGGMNFFKEDEISLDDGYFECIFIKYPKGPITLNQTLFDITTRNFENTDKMYAFKTKTLRITSKKKIKWTVDGEYGGTYKDATITNYQKAITILK</sequence>
<organism evidence="14 15">
    <name type="scientific">Breznakia blatticola</name>
    <dbReference type="NCBI Taxonomy" id="1754012"/>
    <lineage>
        <taxon>Bacteria</taxon>
        <taxon>Bacillati</taxon>
        <taxon>Bacillota</taxon>
        <taxon>Erysipelotrichia</taxon>
        <taxon>Erysipelotrichales</taxon>
        <taxon>Erysipelotrichaceae</taxon>
        <taxon>Breznakia</taxon>
    </lineage>
</organism>
<keyword evidence="8" id="KW-0067">ATP-binding</keyword>
<keyword evidence="11" id="KW-0594">Phospholipid biosynthesis</keyword>
<keyword evidence="9" id="KW-0460">Magnesium</keyword>
<evidence type="ECO:0000313" key="15">
    <source>
        <dbReference type="Proteomes" id="UP000294743"/>
    </source>
</evidence>
<evidence type="ECO:0000256" key="1">
    <source>
        <dbReference type="ARBA" id="ARBA00001946"/>
    </source>
</evidence>
<protein>
    <submittedName>
        <fullName evidence="14">YegS/Rv2252/BmrU family lipid kinase</fullName>
    </submittedName>
</protein>
<comment type="caution">
    <text evidence="14">The sequence shown here is derived from an EMBL/GenBank/DDBJ whole genome shotgun (WGS) entry which is preliminary data.</text>
</comment>
<evidence type="ECO:0000256" key="11">
    <source>
        <dbReference type="ARBA" id="ARBA00023209"/>
    </source>
</evidence>
<dbReference type="GO" id="GO:0008654">
    <property type="term" value="P:phospholipid biosynthetic process"/>
    <property type="evidence" value="ECO:0007669"/>
    <property type="project" value="UniProtKB-KW"/>
</dbReference>
<dbReference type="PANTHER" id="PTHR12358:SF106">
    <property type="entry name" value="LIPID KINASE YEGS"/>
    <property type="match status" value="1"/>
</dbReference>
<dbReference type="GO" id="GO:0004143">
    <property type="term" value="F:ATP-dependent diacylglycerol kinase activity"/>
    <property type="evidence" value="ECO:0007669"/>
    <property type="project" value="TreeGrafter"/>
</dbReference>
<dbReference type="InterPro" id="IPR016064">
    <property type="entry name" value="NAD/diacylglycerol_kinase_sf"/>
</dbReference>
<dbReference type="GO" id="GO:0005524">
    <property type="term" value="F:ATP binding"/>
    <property type="evidence" value="ECO:0007669"/>
    <property type="project" value="InterPro"/>
</dbReference>
<evidence type="ECO:0000256" key="9">
    <source>
        <dbReference type="ARBA" id="ARBA00022842"/>
    </source>
</evidence>
<dbReference type="InterPro" id="IPR050187">
    <property type="entry name" value="Lipid_Phosphate_FormReg"/>
</dbReference>
<dbReference type="InterPro" id="IPR005218">
    <property type="entry name" value="Diacylglycerol/lipid_kinase"/>
</dbReference>
<keyword evidence="15" id="KW-1185">Reference proteome</keyword>
<dbReference type="NCBIfam" id="TIGR00147">
    <property type="entry name" value="YegS/Rv2252/BmrU family lipid kinase"/>
    <property type="match status" value="1"/>
</dbReference>
<evidence type="ECO:0000256" key="2">
    <source>
        <dbReference type="ARBA" id="ARBA00005983"/>
    </source>
</evidence>
<dbReference type="Pfam" id="PF19279">
    <property type="entry name" value="YegS_C"/>
    <property type="match status" value="1"/>
</dbReference>
<name>A0A4R7ZC25_9FIRM</name>
<evidence type="ECO:0000256" key="10">
    <source>
        <dbReference type="ARBA" id="ARBA00023098"/>
    </source>
</evidence>
<evidence type="ECO:0000313" key="14">
    <source>
        <dbReference type="EMBL" id="TDW08234.1"/>
    </source>
</evidence>
<accession>A0A4R7ZC25</accession>
<keyword evidence="3" id="KW-0444">Lipid biosynthesis</keyword>
<dbReference type="Pfam" id="PF00781">
    <property type="entry name" value="DAGK_cat"/>
    <property type="match status" value="1"/>
</dbReference>
<evidence type="ECO:0000256" key="4">
    <source>
        <dbReference type="ARBA" id="ARBA00022679"/>
    </source>
</evidence>
<dbReference type="PANTHER" id="PTHR12358">
    <property type="entry name" value="SPHINGOSINE KINASE"/>
    <property type="match status" value="1"/>
</dbReference>
<dbReference type="InterPro" id="IPR017438">
    <property type="entry name" value="ATP-NAD_kinase_N"/>
</dbReference>
<proteinExistence type="inferred from homology"/>
<dbReference type="InterPro" id="IPR001206">
    <property type="entry name" value="Diacylglycerol_kinase_cat_dom"/>
</dbReference>
<evidence type="ECO:0000259" key="13">
    <source>
        <dbReference type="PROSITE" id="PS50146"/>
    </source>
</evidence>
<gene>
    <name evidence="14" type="ORF">EDD63_1741</name>
</gene>
<dbReference type="SUPFAM" id="SSF111331">
    <property type="entry name" value="NAD kinase/diacylglycerol kinase-like"/>
    <property type="match status" value="1"/>
</dbReference>
<dbReference type="InterPro" id="IPR045540">
    <property type="entry name" value="YegS/DAGK_C"/>
</dbReference>
<dbReference type="EMBL" id="SODD01000074">
    <property type="protein sequence ID" value="TDW08234.1"/>
    <property type="molecule type" value="Genomic_DNA"/>
</dbReference>